<comment type="subcellular location">
    <subcellularLocation>
        <location evidence="1 6">Secreted</location>
    </subcellularLocation>
</comment>
<dbReference type="FunFam" id="2.10.90.10:FF:000047">
    <property type="entry name" value="Left-right determination factor"/>
    <property type="match status" value="1"/>
</dbReference>
<keyword evidence="3 6" id="KW-0964">Secreted</keyword>
<evidence type="ECO:0000256" key="6">
    <source>
        <dbReference type="PIRNR" id="PIRNR037402"/>
    </source>
</evidence>
<dbReference type="InterPro" id="IPR001839">
    <property type="entry name" value="TGF-b_C"/>
</dbReference>
<dbReference type="InterPro" id="IPR001111">
    <property type="entry name" value="TGF-b_propeptide"/>
</dbReference>
<evidence type="ECO:0000256" key="4">
    <source>
        <dbReference type="ARBA" id="ARBA00023030"/>
    </source>
</evidence>
<dbReference type="InterPro" id="IPR003942">
    <property type="entry name" value="LRDF"/>
</dbReference>
<evidence type="ECO:0000313" key="10">
    <source>
        <dbReference type="EMBL" id="GCB78533.1"/>
    </source>
</evidence>
<feature type="chain" id="PRO_5019280707" description="Left-right determination factor" evidence="8">
    <location>
        <begin position="21"/>
        <end position="369"/>
    </location>
</feature>
<dbReference type="SUPFAM" id="SSF57501">
    <property type="entry name" value="Cystine-knot cytokines"/>
    <property type="match status" value="1"/>
</dbReference>
<dbReference type="Pfam" id="PF00688">
    <property type="entry name" value="TGFb_propeptide"/>
    <property type="match status" value="1"/>
</dbReference>
<comment type="similarity">
    <text evidence="2 6 7">Belongs to the TGF-beta family.</text>
</comment>
<evidence type="ECO:0000256" key="5">
    <source>
        <dbReference type="ARBA" id="ARBA00023157"/>
    </source>
</evidence>
<proteinExistence type="inferred from homology"/>
<dbReference type="PRINTS" id="PR01427">
    <property type="entry name" value="TGFBETA4"/>
</dbReference>
<dbReference type="PANTHER" id="PTHR11848:SF226">
    <property type="entry name" value="LEFT-RIGHT DETERMINATION FACTOR"/>
    <property type="match status" value="1"/>
</dbReference>
<evidence type="ECO:0000256" key="1">
    <source>
        <dbReference type="ARBA" id="ARBA00004613"/>
    </source>
</evidence>
<dbReference type="OMA" id="SCAWDGV"/>
<gene>
    <name evidence="10" type="ORF">scyTo_0017752</name>
</gene>
<keyword evidence="11" id="KW-1185">Reference proteome</keyword>
<dbReference type="GO" id="GO:0009948">
    <property type="term" value="P:anterior/posterior axis specification"/>
    <property type="evidence" value="ECO:0007669"/>
    <property type="project" value="TreeGrafter"/>
</dbReference>
<evidence type="ECO:0000256" key="8">
    <source>
        <dbReference type="SAM" id="SignalP"/>
    </source>
</evidence>
<dbReference type="CDD" id="cd13758">
    <property type="entry name" value="TGF_beta_LEFTY1_2"/>
    <property type="match status" value="1"/>
</dbReference>
<evidence type="ECO:0000259" key="9">
    <source>
        <dbReference type="PROSITE" id="PS51362"/>
    </source>
</evidence>
<dbReference type="Gene3D" id="2.10.90.10">
    <property type="entry name" value="Cystine-knot cytokines"/>
    <property type="match status" value="1"/>
</dbReference>
<evidence type="ECO:0000256" key="7">
    <source>
        <dbReference type="RuleBase" id="RU000354"/>
    </source>
</evidence>
<comment type="caution">
    <text evidence="10">The sequence shown here is derived from an EMBL/GenBank/DDBJ whole genome shotgun (WGS) entry which is preliminary data.</text>
</comment>
<dbReference type="GO" id="GO:0005125">
    <property type="term" value="F:cytokine activity"/>
    <property type="evidence" value="ECO:0007669"/>
    <property type="project" value="UniProtKB-UniRule"/>
</dbReference>
<dbReference type="GO" id="GO:0008083">
    <property type="term" value="F:growth factor activity"/>
    <property type="evidence" value="ECO:0007669"/>
    <property type="project" value="UniProtKB-UniRule"/>
</dbReference>
<keyword evidence="6" id="KW-0217">Developmental protein</keyword>
<protein>
    <recommendedName>
        <fullName evidence="6">Left-right determination factor</fullName>
    </recommendedName>
</protein>
<dbReference type="Pfam" id="PF00019">
    <property type="entry name" value="TGF_beta"/>
    <property type="match status" value="1"/>
</dbReference>
<dbReference type="PIRSF" id="PIRSF037402">
    <property type="entry name" value="TGFb4"/>
    <property type="match status" value="1"/>
</dbReference>
<dbReference type="EMBL" id="BFAA01011801">
    <property type="protein sequence ID" value="GCB78533.1"/>
    <property type="molecule type" value="Genomic_DNA"/>
</dbReference>
<evidence type="ECO:0000256" key="2">
    <source>
        <dbReference type="ARBA" id="ARBA00006656"/>
    </source>
</evidence>
<feature type="signal peptide" evidence="8">
    <location>
        <begin position="1"/>
        <end position="20"/>
    </location>
</feature>
<keyword evidence="4 6" id="KW-0339">Growth factor</keyword>
<dbReference type="AlphaFoldDB" id="A0A401PZS1"/>
<dbReference type="FunFam" id="2.60.120.970:FF:000024">
    <property type="entry name" value="Left-right determination factor"/>
    <property type="match status" value="1"/>
</dbReference>
<dbReference type="GO" id="GO:0005615">
    <property type="term" value="C:extracellular space"/>
    <property type="evidence" value="ECO:0007669"/>
    <property type="project" value="UniProtKB-UniRule"/>
</dbReference>
<keyword evidence="5" id="KW-1015">Disulfide bond</keyword>
<dbReference type="Gene3D" id="2.60.120.970">
    <property type="match status" value="1"/>
</dbReference>
<reference evidence="10 11" key="1">
    <citation type="journal article" date="2018" name="Nat. Ecol. Evol.">
        <title>Shark genomes provide insights into elasmobranch evolution and the origin of vertebrates.</title>
        <authorList>
            <person name="Hara Y"/>
            <person name="Yamaguchi K"/>
            <person name="Onimaru K"/>
            <person name="Kadota M"/>
            <person name="Koyanagi M"/>
            <person name="Keeley SD"/>
            <person name="Tatsumi K"/>
            <person name="Tanaka K"/>
            <person name="Motone F"/>
            <person name="Kageyama Y"/>
            <person name="Nozu R"/>
            <person name="Adachi N"/>
            <person name="Nishimura O"/>
            <person name="Nakagawa R"/>
            <person name="Tanegashima C"/>
            <person name="Kiyatake I"/>
            <person name="Matsumoto R"/>
            <person name="Murakumo K"/>
            <person name="Nishida K"/>
            <person name="Terakita A"/>
            <person name="Kuratani S"/>
            <person name="Sato K"/>
            <person name="Hyodo S Kuraku.S."/>
        </authorList>
    </citation>
    <scope>NUCLEOTIDE SEQUENCE [LARGE SCALE GENOMIC DNA]</scope>
</reference>
<accession>A0A401PZS1</accession>
<dbReference type="OrthoDB" id="10019514at2759"/>
<name>A0A401PZS1_SCYTO</name>
<sequence>MVSGWNMLSVGVLLLWSVLADGIHHHYHHHVEEVKAAMFGKLGLMEAPRLAKRDVENTVVPAHVRNKYISMLQLHKDKERKRRALPSLAGILRGVPGNLDTTGEVLYSDPSRQRLVFDMKGLIPENSEVTMAELKLFKKGVHKGALPPRRHSRPVNNARVSVYWVKILPDGSNRTSLIDSRLIPILDSGWKMFDVTQAVHYWQNTEESVMYLEVWIEAERPGRHAAELARFVSFTSQNPADRKLGKPELVLYTLNFNEYGADGDCAGSRTRRSGSCCRQEYFINFRELTWTQYWIIEPPGYQAFHCMGGCKQPQWPFDYGERSCAVVESASLPVMYLVKRGDYTEIEVAEFPNMIIEKCGCTMDNVSVI</sequence>
<keyword evidence="6" id="KW-0202">Cytokine</keyword>
<dbReference type="STRING" id="75743.A0A401PZS1"/>
<feature type="domain" description="TGF-beta family profile" evidence="9">
    <location>
        <begin position="266"/>
        <end position="362"/>
    </location>
</feature>
<dbReference type="PROSITE" id="PS00250">
    <property type="entry name" value="TGF_BETA_1"/>
    <property type="match status" value="1"/>
</dbReference>
<evidence type="ECO:0000313" key="11">
    <source>
        <dbReference type="Proteomes" id="UP000288216"/>
    </source>
</evidence>
<dbReference type="PROSITE" id="PS51362">
    <property type="entry name" value="TGF_BETA_2"/>
    <property type="match status" value="1"/>
</dbReference>
<dbReference type="InterPro" id="IPR015615">
    <property type="entry name" value="TGF-beta-rel"/>
</dbReference>
<dbReference type="InterPro" id="IPR017948">
    <property type="entry name" value="TGFb_CS"/>
</dbReference>
<evidence type="ECO:0000256" key="3">
    <source>
        <dbReference type="ARBA" id="ARBA00022525"/>
    </source>
</evidence>
<dbReference type="SMART" id="SM00204">
    <property type="entry name" value="TGFB"/>
    <property type="match status" value="1"/>
</dbReference>
<dbReference type="PANTHER" id="PTHR11848">
    <property type="entry name" value="TGF-BETA FAMILY"/>
    <property type="match status" value="1"/>
</dbReference>
<dbReference type="Proteomes" id="UP000288216">
    <property type="component" value="Unassembled WGS sequence"/>
</dbReference>
<organism evidence="10 11">
    <name type="scientific">Scyliorhinus torazame</name>
    <name type="common">Cloudy catshark</name>
    <name type="synonym">Catulus torazame</name>
    <dbReference type="NCBI Taxonomy" id="75743"/>
    <lineage>
        <taxon>Eukaryota</taxon>
        <taxon>Metazoa</taxon>
        <taxon>Chordata</taxon>
        <taxon>Craniata</taxon>
        <taxon>Vertebrata</taxon>
        <taxon>Chondrichthyes</taxon>
        <taxon>Elasmobranchii</taxon>
        <taxon>Galeomorphii</taxon>
        <taxon>Galeoidea</taxon>
        <taxon>Carcharhiniformes</taxon>
        <taxon>Scyliorhinidae</taxon>
        <taxon>Scyliorhinus</taxon>
    </lineage>
</organism>
<keyword evidence="8" id="KW-0732">Signal</keyword>
<dbReference type="InterPro" id="IPR029034">
    <property type="entry name" value="Cystine-knot_cytokine"/>
</dbReference>
<dbReference type="GO" id="GO:0005160">
    <property type="term" value="F:transforming growth factor beta receptor binding"/>
    <property type="evidence" value="ECO:0007669"/>
    <property type="project" value="InterPro"/>
</dbReference>